<dbReference type="EnsemblMetazoa" id="Aqu2.1.41586_001">
    <property type="protein sequence ID" value="Aqu2.1.41586_001"/>
    <property type="gene ID" value="Aqu2.1.41586"/>
</dbReference>
<feature type="region of interest" description="Disordered" evidence="1">
    <location>
        <begin position="277"/>
        <end position="302"/>
    </location>
</feature>
<feature type="region of interest" description="Disordered" evidence="1">
    <location>
        <begin position="20"/>
        <end position="101"/>
    </location>
</feature>
<dbReference type="GO" id="GO:0005682">
    <property type="term" value="C:U5 snRNP"/>
    <property type="evidence" value="ECO:0007669"/>
    <property type="project" value="InterPro"/>
</dbReference>
<organism evidence="3">
    <name type="scientific">Amphimedon queenslandica</name>
    <name type="common">Sponge</name>
    <dbReference type="NCBI Taxonomy" id="400682"/>
    <lineage>
        <taxon>Eukaryota</taxon>
        <taxon>Metazoa</taxon>
        <taxon>Porifera</taxon>
        <taxon>Demospongiae</taxon>
        <taxon>Heteroscleromorpha</taxon>
        <taxon>Haplosclerida</taxon>
        <taxon>Niphatidae</taxon>
        <taxon>Amphimedon</taxon>
    </lineage>
</organism>
<feature type="compositionally biased region" description="Basic and acidic residues" evidence="1">
    <location>
        <begin position="39"/>
        <end position="57"/>
    </location>
</feature>
<dbReference type="InParanoid" id="A0A1X7VMG7"/>
<proteinExistence type="predicted"/>
<evidence type="ECO:0000313" key="3">
    <source>
        <dbReference type="EnsemblMetazoa" id="Aqu2.1.41586_001"/>
    </source>
</evidence>
<sequence>MPQEPGSDFPVLRPRLSIKMASKREKRQRKVAFAEEVDIPDKKSKETDFTHQTEERKSRFKAKHSLDSDEEDDIDTIQQSGLDDEDLGAQEETTIANDGDIKLTPFNLEEEMEDGYFDAHGNYYEKADPNAIQDTWLEGVDWAKIEEQRQWKEGAMAASDKDEEGDAEEVVDKVAIYQQILNILKPGETVVKALARLGSSRSMSASERLKQKKKKKSTGETTETDKSSADKEEERKNVDALTGCADQLVAIGDYSVYEDTYEKIKYKLHKEEEARKPVDMFSDDVPSTSKGETSSGPPPLSDEVMWEYRLKNEEDEEIHGPFSSTQMKEWTENDHFPEGVWVRKANSANAQFYSSKRIDFDLYS</sequence>
<dbReference type="Pfam" id="PF02213">
    <property type="entry name" value="GYF"/>
    <property type="match status" value="1"/>
</dbReference>
<dbReference type="PANTHER" id="PTHR13138">
    <property type="entry name" value="PROTEIN LIN1"/>
    <property type="match status" value="1"/>
</dbReference>
<dbReference type="SMART" id="SM00444">
    <property type="entry name" value="GYF"/>
    <property type="match status" value="1"/>
</dbReference>
<dbReference type="Gene3D" id="3.30.1490.40">
    <property type="match status" value="1"/>
</dbReference>
<dbReference type="FunFam" id="3.30.1490.40:FF:000005">
    <property type="entry name" value="CD2 antigen cytoplasmic tail-binding protein 2"/>
    <property type="match status" value="1"/>
</dbReference>
<feature type="domain" description="GYF" evidence="2">
    <location>
        <begin position="303"/>
        <end position="361"/>
    </location>
</feature>
<dbReference type="InterPro" id="IPR039905">
    <property type="entry name" value="CD2BP2/Lin1"/>
</dbReference>
<feature type="region of interest" description="Disordered" evidence="1">
    <location>
        <begin position="200"/>
        <end position="238"/>
    </location>
</feature>
<dbReference type="STRING" id="400682.A0A1X7VMG7"/>
<evidence type="ECO:0000256" key="1">
    <source>
        <dbReference type="SAM" id="MobiDB-lite"/>
    </source>
</evidence>
<dbReference type="AlphaFoldDB" id="A0A1X7VMG7"/>
<dbReference type="InterPro" id="IPR035445">
    <property type="entry name" value="GYF-like_dom_sf"/>
</dbReference>
<dbReference type="eggNOG" id="KOG2950">
    <property type="taxonomic scope" value="Eukaryota"/>
</dbReference>
<protein>
    <recommendedName>
        <fullName evidence="2">GYF domain-containing protein</fullName>
    </recommendedName>
</protein>
<dbReference type="OrthoDB" id="331341at2759"/>
<feature type="compositionally biased region" description="Polar residues" evidence="1">
    <location>
        <begin position="285"/>
        <end position="295"/>
    </location>
</feature>
<dbReference type="PROSITE" id="PS50829">
    <property type="entry name" value="GYF"/>
    <property type="match status" value="1"/>
</dbReference>
<dbReference type="PANTHER" id="PTHR13138:SF3">
    <property type="entry name" value="CD2 ANTIGEN CYTOPLASMIC TAIL-BINDING PROTEIN 2"/>
    <property type="match status" value="1"/>
</dbReference>
<dbReference type="SUPFAM" id="SSF55277">
    <property type="entry name" value="GYF domain"/>
    <property type="match status" value="1"/>
</dbReference>
<reference evidence="3" key="1">
    <citation type="submission" date="2017-05" db="UniProtKB">
        <authorList>
            <consortium name="EnsemblMetazoa"/>
        </authorList>
    </citation>
    <scope>IDENTIFICATION</scope>
</reference>
<feature type="compositionally biased region" description="Basic and acidic residues" evidence="1">
    <location>
        <begin position="223"/>
        <end position="238"/>
    </location>
</feature>
<dbReference type="InterPro" id="IPR003169">
    <property type="entry name" value="GYF"/>
</dbReference>
<accession>A0A1X7VMG7</accession>
<name>A0A1X7VMG7_AMPQE</name>
<evidence type="ECO:0000259" key="2">
    <source>
        <dbReference type="PROSITE" id="PS50829"/>
    </source>
</evidence>